<evidence type="ECO:0000313" key="3">
    <source>
        <dbReference type="EMBL" id="AGH44301.1"/>
    </source>
</evidence>
<accession>K6Z0C9</accession>
<keyword evidence="2" id="KW-0732">Signal</keyword>
<keyword evidence="4" id="KW-1185">Reference proteome</keyword>
<proteinExistence type="inferred from homology"/>
<dbReference type="EMBL" id="CP003837">
    <property type="protein sequence ID" value="AGH44301.1"/>
    <property type="molecule type" value="Genomic_DNA"/>
</dbReference>
<evidence type="ECO:0000256" key="1">
    <source>
        <dbReference type="ARBA" id="ARBA00005445"/>
    </source>
</evidence>
<dbReference type="STRING" id="1129794.C427_2192"/>
<organism evidence="3 4">
    <name type="scientific">Paraglaciecola psychrophila 170</name>
    <dbReference type="NCBI Taxonomy" id="1129794"/>
    <lineage>
        <taxon>Bacteria</taxon>
        <taxon>Pseudomonadati</taxon>
        <taxon>Pseudomonadota</taxon>
        <taxon>Gammaproteobacteria</taxon>
        <taxon>Alteromonadales</taxon>
        <taxon>Alteromonadaceae</taxon>
        <taxon>Paraglaciecola</taxon>
    </lineage>
</organism>
<name>K6Z0C9_9ALTE</name>
<dbReference type="InterPro" id="IPR021884">
    <property type="entry name" value="Ice-bd_prot"/>
</dbReference>
<dbReference type="AlphaFoldDB" id="K6Z0C9"/>
<dbReference type="Proteomes" id="UP000011864">
    <property type="component" value="Chromosome"/>
</dbReference>
<evidence type="ECO:0000313" key="4">
    <source>
        <dbReference type="Proteomes" id="UP000011864"/>
    </source>
</evidence>
<dbReference type="eggNOG" id="COG4726">
    <property type="taxonomic scope" value="Bacteria"/>
</dbReference>
<protein>
    <submittedName>
        <fullName evidence="3">Uncharacterized protein</fullName>
    </submittedName>
</protein>
<sequence length="365" mass="36674">MFISTGSKASLLLGPDLVGYSAVAGAALNISADSNVTDDVGALAAIGIGARTDTANIYSATGAVGTGDGGNAENIYAGAAVSIAANANVKNIYALAAVTLGASGSAENIYAGAAITLGGLSSSLDVYAAAAITGGGATSQTAYTNTSIAIDLYKETFDIDAALEQLTSAQESLFSLEEDFNMDVGYTSHIFEPGVWKGTAVTIAANSTIQFDGMGEENPIWVFNLDAALVIGAATQFEIIRAGEDASVIWNLGGSLSLGAGTSFMGTAFISGAVAGATSEVSCGNLFTSTAIGIGSMISTNCLATDTWTGSINGFAYGIDITGGIISNKSLSEKSEAVLVSEPPTGLIIYSVALIFFAGNLKRQS</sequence>
<gene>
    <name evidence="3" type="ORF">C427_2192</name>
</gene>
<reference evidence="3 4" key="1">
    <citation type="journal article" date="2013" name="Genome Announc.">
        <title>Complete Genome Sequence of Glaciecola psychrophila Strain 170T.</title>
        <authorList>
            <person name="Yin J."/>
            <person name="Chen J."/>
            <person name="Liu G."/>
            <person name="Yu Y."/>
            <person name="Song L."/>
            <person name="Wang X."/>
            <person name="Qu X."/>
        </authorList>
    </citation>
    <scope>NUCLEOTIDE SEQUENCE [LARGE SCALE GENOMIC DNA]</scope>
    <source>
        <strain evidence="3 4">170</strain>
    </source>
</reference>
<dbReference type="KEGG" id="gps:C427_2192"/>
<dbReference type="Pfam" id="PF11999">
    <property type="entry name" value="Ice_binding"/>
    <property type="match status" value="1"/>
</dbReference>
<comment type="similarity">
    <text evidence="1">Belongs to the ice-binding protein family.</text>
</comment>
<dbReference type="OrthoDB" id="6145642at2"/>
<dbReference type="HOGENOM" id="CLU_725312_0_0_6"/>
<evidence type="ECO:0000256" key="2">
    <source>
        <dbReference type="ARBA" id="ARBA00022729"/>
    </source>
</evidence>
<dbReference type="PATRIC" id="fig|1129794.4.peg.2169"/>